<keyword evidence="6" id="KW-1185">Reference proteome</keyword>
<dbReference type="RefSeq" id="WP_176244944.1">
    <property type="nucleotide sequence ID" value="NZ_FWFR01000001.1"/>
</dbReference>
<dbReference type="GO" id="GO:0005829">
    <property type="term" value="C:cytosol"/>
    <property type="evidence" value="ECO:0007669"/>
    <property type="project" value="TreeGrafter"/>
</dbReference>
<dbReference type="InterPro" id="IPR045569">
    <property type="entry name" value="Metalloprtase-TldD/E_C"/>
</dbReference>
<dbReference type="GO" id="GO:0006508">
    <property type="term" value="P:proteolysis"/>
    <property type="evidence" value="ECO:0007669"/>
    <property type="project" value="InterPro"/>
</dbReference>
<dbReference type="InterPro" id="IPR047657">
    <property type="entry name" value="PmbA"/>
</dbReference>
<evidence type="ECO:0000313" key="6">
    <source>
        <dbReference type="Proteomes" id="UP000193200"/>
    </source>
</evidence>
<evidence type="ECO:0000259" key="2">
    <source>
        <dbReference type="Pfam" id="PF01523"/>
    </source>
</evidence>
<feature type="domain" description="Metalloprotease TldD/E N-terminal" evidence="2">
    <location>
        <begin position="30"/>
        <end position="94"/>
    </location>
</feature>
<protein>
    <submittedName>
        <fullName evidence="5">Peptidase PmbA</fullName>
    </submittedName>
</protein>
<dbReference type="PANTHER" id="PTHR43421:SF1">
    <property type="entry name" value="METALLOPROTEASE PMBA"/>
    <property type="match status" value="1"/>
</dbReference>
<evidence type="ECO:0000313" key="5">
    <source>
        <dbReference type="EMBL" id="SLN33093.1"/>
    </source>
</evidence>
<dbReference type="InterPro" id="IPR036059">
    <property type="entry name" value="TldD/PmbA_sf"/>
</dbReference>
<evidence type="ECO:0000259" key="4">
    <source>
        <dbReference type="Pfam" id="PF19290"/>
    </source>
</evidence>
<dbReference type="FunCoup" id="A0A1Y5S5R2">
    <property type="interactions" value="164"/>
</dbReference>
<feature type="domain" description="Metalloprotease TldD/E C-terminal" evidence="3">
    <location>
        <begin position="235"/>
        <end position="450"/>
    </location>
</feature>
<proteinExistence type="inferred from homology"/>
<comment type="similarity">
    <text evidence="1">Belongs to the peptidase U62 family.</text>
</comment>
<dbReference type="InterPro" id="IPR045570">
    <property type="entry name" value="Metalloprtase-TldD/E_cen_dom"/>
</dbReference>
<dbReference type="Proteomes" id="UP000193200">
    <property type="component" value="Unassembled WGS sequence"/>
</dbReference>
<evidence type="ECO:0000259" key="3">
    <source>
        <dbReference type="Pfam" id="PF19289"/>
    </source>
</evidence>
<dbReference type="Gene3D" id="3.30.2290.10">
    <property type="entry name" value="PmbA/TldD superfamily"/>
    <property type="match status" value="1"/>
</dbReference>
<name>A0A1Y5S5R2_9PROT</name>
<dbReference type="Pfam" id="PF01523">
    <property type="entry name" value="PmbA_TldD_1st"/>
    <property type="match status" value="1"/>
</dbReference>
<dbReference type="SUPFAM" id="SSF111283">
    <property type="entry name" value="Putative modulator of DNA gyrase, PmbA/TldD"/>
    <property type="match status" value="1"/>
</dbReference>
<accession>A0A1Y5S5R2</accession>
<dbReference type="PANTHER" id="PTHR43421">
    <property type="entry name" value="METALLOPROTEASE PMBA"/>
    <property type="match status" value="1"/>
</dbReference>
<dbReference type="EMBL" id="FWFR01000001">
    <property type="protein sequence ID" value="SLN33093.1"/>
    <property type="molecule type" value="Genomic_DNA"/>
</dbReference>
<dbReference type="InterPro" id="IPR002510">
    <property type="entry name" value="Metalloprtase-TldD/E_N"/>
</dbReference>
<evidence type="ECO:0000256" key="1">
    <source>
        <dbReference type="ARBA" id="ARBA00005836"/>
    </source>
</evidence>
<organism evidence="5 6">
    <name type="scientific">Oceanibacterium hippocampi</name>
    <dbReference type="NCBI Taxonomy" id="745714"/>
    <lineage>
        <taxon>Bacteria</taxon>
        <taxon>Pseudomonadati</taxon>
        <taxon>Pseudomonadota</taxon>
        <taxon>Alphaproteobacteria</taxon>
        <taxon>Sneathiellales</taxon>
        <taxon>Sneathiellaceae</taxon>
        <taxon>Oceanibacterium</taxon>
    </lineage>
</organism>
<dbReference type="Pfam" id="PF19289">
    <property type="entry name" value="PmbA_TldD_3rd"/>
    <property type="match status" value="1"/>
</dbReference>
<dbReference type="InterPro" id="IPR035068">
    <property type="entry name" value="TldD/PmbA_N"/>
</dbReference>
<gene>
    <name evidence="5" type="ORF">OCH7691_01261</name>
</gene>
<dbReference type="GO" id="GO:0008237">
    <property type="term" value="F:metallopeptidase activity"/>
    <property type="evidence" value="ECO:0007669"/>
    <property type="project" value="InterPro"/>
</dbReference>
<reference evidence="5 6" key="1">
    <citation type="submission" date="2017-03" db="EMBL/GenBank/DDBJ databases">
        <authorList>
            <person name="Afonso C.L."/>
            <person name="Miller P.J."/>
            <person name="Scott M.A."/>
            <person name="Spackman E."/>
            <person name="Goraichik I."/>
            <person name="Dimitrov K.M."/>
            <person name="Suarez D.L."/>
            <person name="Swayne D.E."/>
        </authorList>
    </citation>
    <scope>NUCLEOTIDE SEQUENCE [LARGE SCALE GENOMIC DNA]</scope>
    <source>
        <strain evidence="5 6">CECT 7691</strain>
    </source>
</reference>
<dbReference type="Pfam" id="PF19290">
    <property type="entry name" value="PmbA_TldD_2nd"/>
    <property type="match status" value="1"/>
</dbReference>
<sequence>MKEQRARQAASVDLVGYLVEKACASGGDAADAVRIESTSLGVSWRLGKPEDVARSEDHDIGLRVIIGHKQAFVSSNDPRREALDELVERAVAMARSAPEDRFCGLADPALLAREWPDLDLADDDWPSTEALVETARETEEAMLAVDGVSNSEGASASYGEGLIALATSTGFRGAYGSTSHSIGASAIAGSGTAMETDYDYASVRHRADLGSPTAIGRSAGERAVRRLNPRKVKSGPRPVVFDPRVSGSMLGHFAGAISGSAIARGTSFLRDRMGEQVFADGITVRDDPRRPRGLRSKPFDGEGVAAEALDLIVDGRLTTWLLDSTSGRQLDLVSNGRAARGTASPPGPSATNLYMAAGSRPPAELIAEIDDGFYVTSLIGFGVNGITGDYSRGAAGFWIEKGEIAFPVSELTIAGNLKDMFRHMEPADDLEFRYGTNAPTLRIDGMTIAGT</sequence>
<dbReference type="InParanoid" id="A0A1Y5S5R2"/>
<dbReference type="AlphaFoldDB" id="A0A1Y5S5R2"/>
<feature type="domain" description="Metalloprotease TldD/E central" evidence="4">
    <location>
        <begin position="126"/>
        <end position="227"/>
    </location>
</feature>